<dbReference type="RefSeq" id="WP_254013102.1">
    <property type="nucleotide sequence ID" value="NZ_JAMZMM010000191.1"/>
</dbReference>
<accession>A0AAE3GUQ9</accession>
<organism evidence="3 4">
    <name type="scientific">Limnofasciculus baicalensis BBK-W-15</name>
    <dbReference type="NCBI Taxonomy" id="2699891"/>
    <lineage>
        <taxon>Bacteria</taxon>
        <taxon>Bacillati</taxon>
        <taxon>Cyanobacteriota</taxon>
        <taxon>Cyanophyceae</taxon>
        <taxon>Coleofasciculales</taxon>
        <taxon>Coleofasciculaceae</taxon>
        <taxon>Limnofasciculus</taxon>
        <taxon>Limnofasciculus baicalensis</taxon>
    </lineage>
</organism>
<comment type="caution">
    <text evidence="3">The sequence shown here is derived from an EMBL/GenBank/DDBJ whole genome shotgun (WGS) entry which is preliminary data.</text>
</comment>
<feature type="domain" description="Ice-binding protein C-terminal" evidence="2">
    <location>
        <begin position="199"/>
        <end position="223"/>
    </location>
</feature>
<feature type="signal peptide" evidence="1">
    <location>
        <begin position="1"/>
        <end position="33"/>
    </location>
</feature>
<gene>
    <name evidence="3" type="ORF">NJ959_18070</name>
</gene>
<proteinExistence type="predicted"/>
<dbReference type="EMBL" id="JAMZMM010000191">
    <property type="protein sequence ID" value="MCP2730341.1"/>
    <property type="molecule type" value="Genomic_DNA"/>
</dbReference>
<feature type="chain" id="PRO_5042005625" evidence="1">
    <location>
        <begin position="34"/>
        <end position="235"/>
    </location>
</feature>
<dbReference type="InterPro" id="IPR013424">
    <property type="entry name" value="Ice-binding_C"/>
</dbReference>
<dbReference type="Proteomes" id="UP001204953">
    <property type="component" value="Unassembled WGS sequence"/>
</dbReference>
<evidence type="ECO:0000259" key="2">
    <source>
        <dbReference type="Pfam" id="PF07589"/>
    </source>
</evidence>
<evidence type="ECO:0000313" key="3">
    <source>
        <dbReference type="EMBL" id="MCP2730341.1"/>
    </source>
</evidence>
<dbReference type="NCBIfam" id="TIGR02595">
    <property type="entry name" value="PEP_CTERM"/>
    <property type="match status" value="1"/>
</dbReference>
<evidence type="ECO:0000313" key="4">
    <source>
        <dbReference type="Proteomes" id="UP001204953"/>
    </source>
</evidence>
<evidence type="ECO:0000256" key="1">
    <source>
        <dbReference type="SAM" id="SignalP"/>
    </source>
</evidence>
<dbReference type="AlphaFoldDB" id="A0AAE3GUQ9"/>
<protein>
    <submittedName>
        <fullName evidence="3">PEP-CTERM sorting domain-containing protein</fullName>
    </submittedName>
</protein>
<name>A0AAE3GUQ9_9CYAN</name>
<reference evidence="3" key="1">
    <citation type="submission" date="2022-06" db="EMBL/GenBank/DDBJ databases">
        <title>New cyanobacteria of genus Symplocastrum in benthos of Lake Baikal.</title>
        <authorList>
            <person name="Sorokovikova E."/>
            <person name="Tikhonova I."/>
            <person name="Krasnopeev A."/>
            <person name="Evseev P."/>
            <person name="Gladkikh A."/>
            <person name="Belykh O."/>
        </authorList>
    </citation>
    <scope>NUCLEOTIDE SEQUENCE</scope>
    <source>
        <strain evidence="3">BBK-W-15</strain>
    </source>
</reference>
<keyword evidence="4" id="KW-1185">Reference proteome</keyword>
<keyword evidence="1" id="KW-0732">Signal</keyword>
<dbReference type="Pfam" id="PF07589">
    <property type="entry name" value="PEP-CTERM"/>
    <property type="match status" value="1"/>
</dbReference>
<sequence>MTNSTLIKKLIPQATATIALLAACTLATPKAEASPIVLDFEGIGNFQPIGNFYDTAPHDFDITFSGNALAIVDIDAGGGGNFGGEPSPSTIAFFLDGPAATMNVLNGFNTGFSFFYAAINQPGFITVWDDLNGTGNILASLQLPVTPFNGAPDPTGVFSPFVPIGVAFNGIAKSVNFGGTVNQVGFDNITLGSDTPIKDVPEPASTLGLLALSAMGATSALKRKKGQNTQDNNLN</sequence>